<organism evidence="2 3">
    <name type="scientific">Mycena metata</name>
    <dbReference type="NCBI Taxonomy" id="1033252"/>
    <lineage>
        <taxon>Eukaryota</taxon>
        <taxon>Fungi</taxon>
        <taxon>Dikarya</taxon>
        <taxon>Basidiomycota</taxon>
        <taxon>Agaricomycotina</taxon>
        <taxon>Agaricomycetes</taxon>
        <taxon>Agaricomycetidae</taxon>
        <taxon>Agaricales</taxon>
        <taxon>Marasmiineae</taxon>
        <taxon>Mycenaceae</taxon>
        <taxon>Mycena</taxon>
    </lineage>
</organism>
<dbReference type="AlphaFoldDB" id="A0AAD7JPR8"/>
<keyword evidence="3" id="KW-1185">Reference proteome</keyword>
<feature type="chain" id="PRO_5041969543" evidence="1">
    <location>
        <begin position="17"/>
        <end position="239"/>
    </location>
</feature>
<proteinExistence type="predicted"/>
<reference evidence="2" key="1">
    <citation type="submission" date="2023-03" db="EMBL/GenBank/DDBJ databases">
        <title>Massive genome expansion in bonnet fungi (Mycena s.s.) driven by repeated elements and novel gene families across ecological guilds.</title>
        <authorList>
            <consortium name="Lawrence Berkeley National Laboratory"/>
            <person name="Harder C.B."/>
            <person name="Miyauchi S."/>
            <person name="Viragh M."/>
            <person name="Kuo A."/>
            <person name="Thoen E."/>
            <person name="Andreopoulos B."/>
            <person name="Lu D."/>
            <person name="Skrede I."/>
            <person name="Drula E."/>
            <person name="Henrissat B."/>
            <person name="Morin E."/>
            <person name="Kohler A."/>
            <person name="Barry K."/>
            <person name="LaButti K."/>
            <person name="Morin E."/>
            <person name="Salamov A."/>
            <person name="Lipzen A."/>
            <person name="Mereny Z."/>
            <person name="Hegedus B."/>
            <person name="Baldrian P."/>
            <person name="Stursova M."/>
            <person name="Weitz H."/>
            <person name="Taylor A."/>
            <person name="Grigoriev I.V."/>
            <person name="Nagy L.G."/>
            <person name="Martin F."/>
            <person name="Kauserud H."/>
        </authorList>
    </citation>
    <scope>NUCLEOTIDE SEQUENCE</scope>
    <source>
        <strain evidence="2">CBHHK182m</strain>
    </source>
</reference>
<dbReference type="Proteomes" id="UP001215598">
    <property type="component" value="Unassembled WGS sequence"/>
</dbReference>
<dbReference type="EMBL" id="JARKIB010000021">
    <property type="protein sequence ID" value="KAJ7767825.1"/>
    <property type="molecule type" value="Genomic_DNA"/>
</dbReference>
<keyword evidence="1" id="KW-0732">Signal</keyword>
<evidence type="ECO:0000313" key="3">
    <source>
        <dbReference type="Proteomes" id="UP001215598"/>
    </source>
</evidence>
<evidence type="ECO:0000256" key="1">
    <source>
        <dbReference type="SAM" id="SignalP"/>
    </source>
</evidence>
<evidence type="ECO:0000313" key="2">
    <source>
        <dbReference type="EMBL" id="KAJ7767825.1"/>
    </source>
</evidence>
<protein>
    <submittedName>
        <fullName evidence="2">Uncharacterized protein</fullName>
    </submittedName>
</protein>
<sequence length="239" mass="25845">MRTTLVVLLLASFVSSRIVGIHCDWNVLHGNTVGTVSVLEVGVYTVTSFPHRSGLKHLGFHFGNNPDVPSFKILTVESKQGCNYGTACEGTVGVPGVIGKEEQKQLQLTVITHSNLGNGTPSSDFDSLEETLTVCYTPHPSCGIPVAVVIDFNSTNTFAYLLSLDLVGYWGPGPRESNPVPQGLANSQAGGQGALFERTGVMFRIFWDLREKSTQNQAAKEILNTIDPDIRTRGVEPLE</sequence>
<name>A0AAD7JPR8_9AGAR</name>
<comment type="caution">
    <text evidence="2">The sequence shown here is derived from an EMBL/GenBank/DDBJ whole genome shotgun (WGS) entry which is preliminary data.</text>
</comment>
<accession>A0AAD7JPR8</accession>
<gene>
    <name evidence="2" type="ORF">B0H16DRAFT_1453441</name>
</gene>
<feature type="signal peptide" evidence="1">
    <location>
        <begin position="1"/>
        <end position="16"/>
    </location>
</feature>